<feature type="region of interest" description="Disordered" evidence="1">
    <location>
        <begin position="1539"/>
        <end position="1655"/>
    </location>
</feature>
<feature type="compositionally biased region" description="Pro residues" evidence="1">
    <location>
        <begin position="1621"/>
        <end position="1636"/>
    </location>
</feature>
<accession>A0A6C0L1Q3</accession>
<feature type="compositionally biased region" description="Basic and acidic residues" evidence="1">
    <location>
        <begin position="1336"/>
        <end position="1355"/>
    </location>
</feature>
<dbReference type="PANTHER" id="PTHR24216">
    <property type="entry name" value="PAXILLIN-RELATED"/>
    <property type="match status" value="1"/>
</dbReference>
<sequence length="1700" mass="193997">MDKDIEQFGGTFIIDYKGDTKFQNELTFFSSKLGEFLLNDLNFEDNLFNNNNHLGNNDIELHQSDKHNKHIFDIDTAHDGINPHKRASANLENKLVSDVEYKDKIRASSVIIPRTDLINIDNSYSIIKDAGPGSVLLSLSNLIDSAGTPDFNKYKEIKGTDYDLNANGDCLKELKTFLNDDSLKKLPRNFTLDDNACADTDSSISRADLKLYQFIQEKNNFFNFKMLWEDAADGSPEKDLKRLWDSFQTDPKFKNLYLMNFIWQTNLYYCIKKCIEPKGTGPEENNKSRYSKGLGFLNRIVFSEFEKNKTSMTPIFSMNGSYRPSSDRNNSRTTLLEHISDVFLHLFNTEKYITDGDYDRYIYQKNNKMQGSNTFLVSQSAIAKGIKSLLSKNPDFSGNAKFLSSNIQSRSGEGTVLNADFTITSLINIYFGYWTFAKGRPRKDFFPYLDNAVFMLRMLKFMGDRSHIVISKLIKKSGDLRDHILLTLDRPLQVSVVKENLNGLFKLQAQHDLIFTDSSNDQSIVKPFSTYKSSRLLLYAPNMSFTNLVDIISANFVYTLLWDYLAYEGGNISVLNTVFYIYIVNNEENVLKREYKATVKIRNGRYSTEMDKNNPDPKEITEKSQILNDFIKNFAFTPNGYTWEYWDSQDDNWGRMQVNIGCGFVSEFTEGGVFANSPYTIYITGQDNMDIADAEVRRTMDDALGRLETRIGMPNSDDDAHVPEDVPQRDTSVPSNENSVPIQKLAKKFSKKGDNRYKMGDILRITKRFINDLDEVKEKELIGTVIKDYEQGIGDLLVNIDHIDYYTNFANMPEGDARYKNLPPPMKKTPKKVNLNDILTLNTDTQTTTVVIPNNASISDVISDYTKNLTKFLEIDSKEFYSTFNYEYIPILEKLLKTDVCIMDIRKDLNYLLSAKDHPLSMFNNDVAVQSMVSSGPPDLPEEKKTNNPVIGFYYRVCQKNDFSAPKTQKYLKVVLAILDRLQLLKKYSGQEGDIKDNHSPLILKERAYDEYIKLKRILAQDLTLIQLNNSLNTKFVIDEKEATNEGENINYVKLDYVLPKSVDDIGGYILFDVQKIVNKYFVTQGAVKMYAKNCWDNHKKVLGDYQCKHMRRANKTGNLKATKKHKEREETLRNLREVRNRLIESKLFSSEENNKDQNEQTQEMAINCHPPWLEDNILQEFLKTVADRAYELDQFFDMTPGKQTEGSNMVSQFGGNSSDNNFHIHFFDLISKFFNKALEIYYILLYYNNEYNRDKGNHPSTDFADLYNGFLDILNSKNLKTEGREPEELYKVPPPRPQEVTLPESQSQSPQPSTPQPRTPQPSPLGQSPGSTKSVIEKFPRRPPSDNVPRRRSDTTTVSPGTLASQPDSPATLPIFPQTQQPQPLSPDPEGCEGWGLTKDGHQYEHIASKTKQEHNPYTTIETDFKISFDIFDSNIYSFPDLFGDNISDDDIFHESTESSKLKEFHIYMQQKSDAIKNIFDKNNIVKNIEIENVKDLSNFTNTLLDSEQFCNNQYIYILEYLMNIYFEKLYLSIQHSPPEDLPPQDEAKSGGATPPPKKKAPDGTWPTPRRPMDEDSDPTAAPAPTAAPVVYGAPGNTSYAPAPAQPQATAPAQPQATPKAPPPATPPATPPGQPPAKKHRQHSPNVLGQEHVKKLRPLGWEHGKKLKFEQFHKYVFSITKSADGPAADLKNKLPEFSP</sequence>
<feature type="compositionally biased region" description="Polar residues" evidence="1">
    <location>
        <begin position="1356"/>
        <end position="1370"/>
    </location>
</feature>
<protein>
    <submittedName>
        <fullName evidence="2">Uncharacterized protein</fullName>
    </submittedName>
</protein>
<feature type="compositionally biased region" description="Low complexity" evidence="1">
    <location>
        <begin position="1580"/>
        <end position="1620"/>
    </location>
</feature>
<dbReference type="PANTHER" id="PTHR24216:SF65">
    <property type="entry name" value="PAXILLIN-LIKE PROTEIN 1"/>
    <property type="match status" value="1"/>
</dbReference>
<feature type="compositionally biased region" description="Basic and acidic residues" evidence="1">
    <location>
        <begin position="718"/>
        <end position="728"/>
    </location>
</feature>
<evidence type="ECO:0000313" key="2">
    <source>
        <dbReference type="EMBL" id="QHU22817.1"/>
    </source>
</evidence>
<feature type="compositionally biased region" description="Polar residues" evidence="1">
    <location>
        <begin position="729"/>
        <end position="739"/>
    </location>
</feature>
<name>A0A6C0L1Q3_9ZZZZ</name>
<proteinExistence type="predicted"/>
<feature type="region of interest" description="Disordered" evidence="1">
    <location>
        <begin position="710"/>
        <end position="739"/>
    </location>
</feature>
<reference evidence="2" key="1">
    <citation type="journal article" date="2020" name="Nature">
        <title>Giant virus diversity and host interactions through global metagenomics.</title>
        <authorList>
            <person name="Schulz F."/>
            <person name="Roux S."/>
            <person name="Paez-Espino D."/>
            <person name="Jungbluth S."/>
            <person name="Walsh D.A."/>
            <person name="Denef V.J."/>
            <person name="McMahon K.D."/>
            <person name="Konstantinidis K.T."/>
            <person name="Eloe-Fadrosh E.A."/>
            <person name="Kyrpides N.C."/>
            <person name="Woyke T."/>
        </authorList>
    </citation>
    <scope>NUCLEOTIDE SEQUENCE</scope>
    <source>
        <strain evidence="2">GVMAG-S-ERX555907-63</strain>
    </source>
</reference>
<organism evidence="2">
    <name type="scientific">viral metagenome</name>
    <dbReference type="NCBI Taxonomy" id="1070528"/>
    <lineage>
        <taxon>unclassified sequences</taxon>
        <taxon>metagenomes</taxon>
        <taxon>organismal metagenomes</taxon>
    </lineage>
</organism>
<feature type="compositionally biased region" description="Pro residues" evidence="1">
    <location>
        <begin position="1313"/>
        <end position="1324"/>
    </location>
</feature>
<feature type="region of interest" description="Disordered" evidence="1">
    <location>
        <begin position="1279"/>
        <end position="1398"/>
    </location>
</feature>
<feature type="compositionally biased region" description="Basic and acidic residues" evidence="1">
    <location>
        <begin position="1280"/>
        <end position="1291"/>
    </location>
</feature>
<evidence type="ECO:0000256" key="1">
    <source>
        <dbReference type="SAM" id="MobiDB-lite"/>
    </source>
</evidence>
<dbReference type="EMBL" id="MN741018">
    <property type="protein sequence ID" value="QHU22817.1"/>
    <property type="molecule type" value="Genomic_DNA"/>
</dbReference>